<feature type="domain" description="VOC" evidence="2">
    <location>
        <begin position="2"/>
        <end position="128"/>
    </location>
</feature>
<dbReference type="SUPFAM" id="SSF54593">
    <property type="entry name" value="Glyoxalase/Bleomycin resistance protein/Dihydroxybiphenyl dioxygenase"/>
    <property type="match status" value="1"/>
</dbReference>
<dbReference type="Proteomes" id="UP000632222">
    <property type="component" value="Unassembled WGS sequence"/>
</dbReference>
<comment type="caution">
    <text evidence="3">The sequence shown here is derived from an EMBL/GenBank/DDBJ whole genome shotgun (WGS) entry which is preliminary data.</text>
</comment>
<sequence>MKFSHVALNCADVDATVEFYSKYFGYHTARVFDIGGGAKIVFLKLGDAYLELFPAEGVGPVLEKDGPKEKGVLRHIAFQVDSVDEVLAKLGDQAQIALGPLDFDAFIPGWRTAWVKDPDGNIVEISQGYQDA</sequence>
<name>A0ABQ2DC91_9DEIO</name>
<dbReference type="InterPro" id="IPR029068">
    <property type="entry name" value="Glyas_Bleomycin-R_OHBP_Dase"/>
</dbReference>
<evidence type="ECO:0000313" key="3">
    <source>
        <dbReference type="EMBL" id="GGJ52101.1"/>
    </source>
</evidence>
<dbReference type="Pfam" id="PF00903">
    <property type="entry name" value="Glyoxalase"/>
    <property type="match status" value="1"/>
</dbReference>
<dbReference type="InterPro" id="IPR004360">
    <property type="entry name" value="Glyas_Fos-R_dOase_dom"/>
</dbReference>
<dbReference type="Gene3D" id="3.10.180.10">
    <property type="entry name" value="2,3-Dihydroxybiphenyl 1,2-Dioxygenase, domain 1"/>
    <property type="match status" value="1"/>
</dbReference>
<reference evidence="4" key="1">
    <citation type="journal article" date="2019" name="Int. J. Syst. Evol. Microbiol.">
        <title>The Global Catalogue of Microorganisms (GCM) 10K type strain sequencing project: providing services to taxonomists for standard genome sequencing and annotation.</title>
        <authorList>
            <consortium name="The Broad Institute Genomics Platform"/>
            <consortium name="The Broad Institute Genome Sequencing Center for Infectious Disease"/>
            <person name="Wu L."/>
            <person name="Ma J."/>
        </authorList>
    </citation>
    <scope>NUCLEOTIDE SEQUENCE [LARGE SCALE GENOMIC DNA]</scope>
    <source>
        <strain evidence="4">JCM 14370</strain>
    </source>
</reference>
<dbReference type="RefSeq" id="WP_189006668.1">
    <property type="nucleotide sequence ID" value="NZ_BMOD01000024.1"/>
</dbReference>
<organism evidence="3 4">
    <name type="scientific">Deinococcus roseus</name>
    <dbReference type="NCBI Taxonomy" id="392414"/>
    <lineage>
        <taxon>Bacteria</taxon>
        <taxon>Thermotogati</taxon>
        <taxon>Deinococcota</taxon>
        <taxon>Deinococci</taxon>
        <taxon>Deinococcales</taxon>
        <taxon>Deinococcaceae</taxon>
        <taxon>Deinococcus</taxon>
    </lineage>
</organism>
<gene>
    <name evidence="3" type="ORF">GCM10008938_42650</name>
</gene>
<evidence type="ECO:0000313" key="4">
    <source>
        <dbReference type="Proteomes" id="UP000632222"/>
    </source>
</evidence>
<dbReference type="PANTHER" id="PTHR43048:SF5">
    <property type="entry name" value="BLR5325 PROTEIN"/>
    <property type="match status" value="1"/>
</dbReference>
<evidence type="ECO:0000259" key="2">
    <source>
        <dbReference type="PROSITE" id="PS51819"/>
    </source>
</evidence>
<accession>A0ABQ2DC91</accession>
<keyword evidence="4" id="KW-1185">Reference proteome</keyword>
<dbReference type="EMBL" id="BMOD01000024">
    <property type="protein sequence ID" value="GGJ52101.1"/>
    <property type="molecule type" value="Genomic_DNA"/>
</dbReference>
<proteinExistence type="predicted"/>
<dbReference type="CDD" id="cd06587">
    <property type="entry name" value="VOC"/>
    <property type="match status" value="1"/>
</dbReference>
<protein>
    <recommendedName>
        <fullName evidence="2">VOC domain-containing protein</fullName>
    </recommendedName>
</protein>
<dbReference type="InterPro" id="IPR037523">
    <property type="entry name" value="VOC_core"/>
</dbReference>
<dbReference type="InterPro" id="IPR051785">
    <property type="entry name" value="MMCE/EMCE_epimerase"/>
</dbReference>
<keyword evidence="1" id="KW-0479">Metal-binding</keyword>
<dbReference type="PROSITE" id="PS51819">
    <property type="entry name" value="VOC"/>
    <property type="match status" value="1"/>
</dbReference>
<dbReference type="PANTHER" id="PTHR43048">
    <property type="entry name" value="METHYLMALONYL-COA EPIMERASE"/>
    <property type="match status" value="1"/>
</dbReference>
<evidence type="ECO:0000256" key="1">
    <source>
        <dbReference type="ARBA" id="ARBA00022723"/>
    </source>
</evidence>